<comment type="caution">
    <text evidence="1">The sequence shown here is derived from an EMBL/GenBank/DDBJ whole genome shotgun (WGS) entry which is preliminary data.</text>
</comment>
<evidence type="ECO:0000313" key="1">
    <source>
        <dbReference type="EMBL" id="RMQ85557.1"/>
    </source>
</evidence>
<dbReference type="EMBL" id="RBRL01000308">
    <property type="protein sequence ID" value="RMQ85557.1"/>
    <property type="molecule type" value="Genomic_DNA"/>
</dbReference>
<dbReference type="AlphaFoldDB" id="A0A3M4Q525"/>
<name>A0A3M4Q525_9PSED</name>
<accession>A0A3M4Q525</accession>
<proteinExistence type="predicted"/>
<sequence>MGFGEGFTGVQGLQGGQFIVALAQDVDGTTQDARTLHGGHGGPDFLAFFGADHGTFHVFLGGALHLGENFTVSRVDGFEGGIAASVAVAAVNVEFLQFETGHKVLASA</sequence>
<organism evidence="1 2">
    <name type="scientific">Pseudomonas salomonii</name>
    <dbReference type="NCBI Taxonomy" id="191391"/>
    <lineage>
        <taxon>Bacteria</taxon>
        <taxon>Pseudomonadati</taxon>
        <taxon>Pseudomonadota</taxon>
        <taxon>Gammaproteobacteria</taxon>
        <taxon>Pseudomonadales</taxon>
        <taxon>Pseudomonadaceae</taxon>
        <taxon>Pseudomonas</taxon>
    </lineage>
</organism>
<reference evidence="1 2" key="1">
    <citation type="submission" date="2018-08" db="EMBL/GenBank/DDBJ databases">
        <title>Recombination of ecologically and evolutionarily significant loci maintains genetic cohesion in the Pseudomonas syringae species complex.</title>
        <authorList>
            <person name="Dillon M."/>
            <person name="Thakur S."/>
            <person name="Almeida R.N.D."/>
            <person name="Weir B.S."/>
            <person name="Guttman D.S."/>
        </authorList>
    </citation>
    <scope>NUCLEOTIDE SEQUENCE [LARGE SCALE GENOMIC DNA]</scope>
    <source>
        <strain evidence="1 2">ICMP 11288</strain>
    </source>
</reference>
<protein>
    <submittedName>
        <fullName evidence="1">Uncharacterized protein</fullName>
    </submittedName>
</protein>
<dbReference type="Proteomes" id="UP000277179">
    <property type="component" value="Unassembled WGS sequence"/>
</dbReference>
<evidence type="ECO:0000313" key="2">
    <source>
        <dbReference type="Proteomes" id="UP000277179"/>
    </source>
</evidence>
<gene>
    <name evidence="1" type="ORF">ALP97_200047</name>
</gene>